<dbReference type="InterPro" id="IPR018200">
    <property type="entry name" value="USP_CS"/>
</dbReference>
<dbReference type="InterPro" id="IPR016024">
    <property type="entry name" value="ARM-type_fold"/>
</dbReference>
<feature type="compositionally biased region" description="Basic and acidic residues" evidence="1">
    <location>
        <begin position="70"/>
        <end position="80"/>
    </location>
</feature>
<dbReference type="SUPFAM" id="SSF54001">
    <property type="entry name" value="Cysteine proteinases"/>
    <property type="match status" value="1"/>
</dbReference>
<dbReference type="Proteomes" id="UP001285441">
    <property type="component" value="Unassembled WGS sequence"/>
</dbReference>
<feature type="compositionally biased region" description="Low complexity" evidence="1">
    <location>
        <begin position="170"/>
        <end position="186"/>
    </location>
</feature>
<dbReference type="Pfam" id="PF12030">
    <property type="entry name" value="DUF3517"/>
    <property type="match status" value="1"/>
</dbReference>
<dbReference type="EMBL" id="JAULSW010000007">
    <property type="protein sequence ID" value="KAK3375132.1"/>
    <property type="molecule type" value="Genomic_DNA"/>
</dbReference>
<dbReference type="PANTHER" id="PTHR24006:SF827">
    <property type="entry name" value="UBIQUITIN CARBOXYL-TERMINAL HYDROLASE 34"/>
    <property type="match status" value="1"/>
</dbReference>
<dbReference type="GO" id="GO:0005829">
    <property type="term" value="C:cytosol"/>
    <property type="evidence" value="ECO:0007669"/>
    <property type="project" value="TreeGrafter"/>
</dbReference>
<feature type="compositionally biased region" description="Pro residues" evidence="1">
    <location>
        <begin position="131"/>
        <end position="148"/>
    </location>
</feature>
<proteinExistence type="predicted"/>
<dbReference type="InterPro" id="IPR021905">
    <property type="entry name" value="DUF3517"/>
</dbReference>
<feature type="domain" description="USP" evidence="2">
    <location>
        <begin position="1636"/>
        <end position="1964"/>
    </location>
</feature>
<gene>
    <name evidence="3" type="ORF">B0H63DRAFT_268265</name>
</gene>
<feature type="compositionally biased region" description="Polar residues" evidence="1">
    <location>
        <begin position="42"/>
        <end position="59"/>
    </location>
</feature>
<reference evidence="3" key="1">
    <citation type="journal article" date="2023" name="Mol. Phylogenet. Evol.">
        <title>Genome-scale phylogeny and comparative genomics of the fungal order Sordariales.</title>
        <authorList>
            <person name="Hensen N."/>
            <person name="Bonometti L."/>
            <person name="Westerberg I."/>
            <person name="Brannstrom I.O."/>
            <person name="Guillou S."/>
            <person name="Cros-Aarteil S."/>
            <person name="Calhoun S."/>
            <person name="Haridas S."/>
            <person name="Kuo A."/>
            <person name="Mondo S."/>
            <person name="Pangilinan J."/>
            <person name="Riley R."/>
            <person name="LaButti K."/>
            <person name="Andreopoulos B."/>
            <person name="Lipzen A."/>
            <person name="Chen C."/>
            <person name="Yan M."/>
            <person name="Daum C."/>
            <person name="Ng V."/>
            <person name="Clum A."/>
            <person name="Steindorff A."/>
            <person name="Ohm R.A."/>
            <person name="Martin F."/>
            <person name="Silar P."/>
            <person name="Natvig D.O."/>
            <person name="Lalanne C."/>
            <person name="Gautier V."/>
            <person name="Ament-Velasquez S.L."/>
            <person name="Kruys A."/>
            <person name="Hutchinson M.I."/>
            <person name="Powell A.J."/>
            <person name="Barry K."/>
            <person name="Miller A.N."/>
            <person name="Grigoriev I.V."/>
            <person name="Debuchy R."/>
            <person name="Gladieux P."/>
            <person name="Hiltunen Thoren M."/>
            <person name="Johannesson H."/>
        </authorList>
    </citation>
    <scope>NUCLEOTIDE SEQUENCE</scope>
    <source>
        <strain evidence="3">CBS 232.78</strain>
    </source>
</reference>
<protein>
    <recommendedName>
        <fullName evidence="2">USP domain-containing protein</fullName>
    </recommendedName>
</protein>
<reference evidence="3" key="2">
    <citation type="submission" date="2023-06" db="EMBL/GenBank/DDBJ databases">
        <authorList>
            <consortium name="Lawrence Berkeley National Laboratory"/>
            <person name="Haridas S."/>
            <person name="Hensen N."/>
            <person name="Bonometti L."/>
            <person name="Westerberg I."/>
            <person name="Brannstrom I.O."/>
            <person name="Guillou S."/>
            <person name="Cros-Aarteil S."/>
            <person name="Calhoun S."/>
            <person name="Kuo A."/>
            <person name="Mondo S."/>
            <person name="Pangilinan J."/>
            <person name="Riley R."/>
            <person name="LaButti K."/>
            <person name="Andreopoulos B."/>
            <person name="Lipzen A."/>
            <person name="Chen C."/>
            <person name="Yanf M."/>
            <person name="Daum C."/>
            <person name="Ng V."/>
            <person name="Clum A."/>
            <person name="Steindorff A."/>
            <person name="Ohm R."/>
            <person name="Martin F."/>
            <person name="Silar P."/>
            <person name="Natvig D."/>
            <person name="Lalanne C."/>
            <person name="Gautier V."/>
            <person name="Ament-velasquez S.L."/>
            <person name="Kruys A."/>
            <person name="Hutchinson M.I."/>
            <person name="Powell A.J."/>
            <person name="Barry K."/>
            <person name="Miller A.N."/>
            <person name="Grigoriev I.V."/>
            <person name="Debuchy R."/>
            <person name="Gladieux P."/>
            <person name="Thoren M.H."/>
            <person name="Johannesson H."/>
        </authorList>
    </citation>
    <scope>NUCLEOTIDE SEQUENCE</scope>
    <source>
        <strain evidence="3">CBS 232.78</strain>
    </source>
</reference>
<evidence type="ECO:0000259" key="2">
    <source>
        <dbReference type="PROSITE" id="PS50235"/>
    </source>
</evidence>
<dbReference type="GO" id="GO:0005634">
    <property type="term" value="C:nucleus"/>
    <property type="evidence" value="ECO:0007669"/>
    <property type="project" value="TreeGrafter"/>
</dbReference>
<dbReference type="GO" id="GO:0016579">
    <property type="term" value="P:protein deubiquitination"/>
    <property type="evidence" value="ECO:0007669"/>
    <property type="project" value="InterPro"/>
</dbReference>
<name>A0AAE0N8W2_9PEZI</name>
<dbReference type="SUPFAM" id="SSF48371">
    <property type="entry name" value="ARM repeat"/>
    <property type="match status" value="1"/>
</dbReference>
<evidence type="ECO:0000313" key="3">
    <source>
        <dbReference type="EMBL" id="KAK3375132.1"/>
    </source>
</evidence>
<dbReference type="Gene3D" id="3.90.70.10">
    <property type="entry name" value="Cysteine proteinases"/>
    <property type="match status" value="1"/>
</dbReference>
<dbReference type="PANTHER" id="PTHR24006">
    <property type="entry name" value="UBIQUITIN CARBOXYL-TERMINAL HYDROLASE"/>
    <property type="match status" value="1"/>
</dbReference>
<dbReference type="InterPro" id="IPR028889">
    <property type="entry name" value="USP"/>
</dbReference>
<evidence type="ECO:0000313" key="4">
    <source>
        <dbReference type="Proteomes" id="UP001285441"/>
    </source>
</evidence>
<dbReference type="GO" id="GO:0004843">
    <property type="term" value="F:cysteine-type deubiquitinase activity"/>
    <property type="evidence" value="ECO:0007669"/>
    <property type="project" value="InterPro"/>
</dbReference>
<sequence length="2542" mass="285828">MAQASTADESRERAASSEPCSTRPNPFDDSDISSRKRRRTSLSGASRSRSVDTVNSSPDSLVAGGLGSEAKSDSAMKIDPEPATPTTPEQQQQQQQQTQPPQPHPAPGPRSSRVTINVRTPSRPLLEAIPSSPPSPSPQGPASAPLPPADAAKLSLEDSEVDMSREEDTIVGTPVSSGSSSGSPPVEIVSVQPPDFEDDDIDAIPQDVTLGDDDYRLPLEDPTGAFPYHDITETYPDTVARLTQYLVTHLDETVAAGLVDWIKKFLTYARTAEYEWVLESYTEYRSLWNCVPDIVMFMVNRKVPYPRNRGLRHDIFNFYKYFAMLTAYFMEWDLKTLQDIPEGYTGPIDTASGPYIHALGALTRKDEIVLYGGTLHNGDDELNFGAEMMEVLEAFQGYHRTAGGSLVLAKQLAELFSEIVARFPKLMDFMGHLGVLTSNILAMSYRKAMTSNQQAIVDTARGNISRGYSIFKILSGVLASVIEKHVNHLSHESASNLLPSLTEIYQTCLSTDGVVPDYVVNEHLQKHPPIATESVPEAMAFHWKFVSFTKLIMSSQMQLRVFAVTGMCNDLVTFYRKFTPSDDPTNAAFLNYIANFLLKTGLVAYILGPKCHPEITIESSNIIGFLVVSTTYTSEHTDALWQTVTSTQDPRVSDALIKMTVRIVGLYHTKDLLYLCEKLSTVPVESFTLPMREFCQEILRALPSKTGFNQIIADPAPYDLCIRLIRQSSTFGPQSQIAYPDLQQFAIQRFKDLLASGPSPEGRMKIYLDCVADIAQRSPTTFGSIWVLYLLTLVTPRPQFSRDLHTLTSEHDLTKLLVDELEAAIIAARRAGFHSVLHGSQNTPRRELLMFTVCHESSTITKPLGLKLWHLLVGSGALCREDRDVGWLLLNTSLKRSAGGSPFTSTCFSEYLPTLLPECFCTGALDFVREGVIPLVNDATSILLDDDDNIDRAGIEQLWRMILTAPEGTIEQQAINTLVNDVYVDSRSILSFPHYRARKVHLALVGRCLRQLSSAAAKLKGSGDGAASGDDDSMVIIANDTQTGEQELMFIRSLSVLREFHRLHQASAHFSAPDLRALILDPPKIVEGDSAELKYQSFDGDMQTEVKPLNIGKRNTAASLLASLREATGFNNYRIYYRGRPFVPQENEICKSLEDLQIHNGIILVKRESDTPTSPTRVRPGASPVDVEILGHFEELWEYLSMEEKLAREIYSFLVKLPADENILKVIENSSTHSQASHQMLFPLGQAFKSLYAVHALREYLGTEQRKYLPSRREQHGADSEAPPHRYAAALLRAMLLVVSAISDEEVIAQCPSSGLQIELSSSLVECFVALLKDPFLPTSTAQLLDASLLGRLLAILSAAVSATPSDSTIRHVSYCFKSILESCCLSAVFMEAFCSHTRVPALLNDLLLCDPRPTVRHNTALLINEKVANHVADDMTTAKFRDFFWPLVSGLVGPAINRASNSTEALDLCYQMFVALRDARPQILDIQILWDEWIDLLLHYTTFEDVTQPDVVDLNASNLIRLLHSIIAGSGQPREIRSTRNLARTIFWRHLFPPFETGGQRVVEPHRPIIHPQSRMMLIQIIFGLIDDDPVQSKWLLEDLNELVPVGVDEEDFYAYDLPQQFERAKAVRAPCGYVGLRNLSNTCYLNSLFTQLFMNVDFRRFMLNADVQDRHYSQGLLFQTQKLFGYMQGSIRRFMNPDDCVSAIKTYDDTQIDIHNQMDVDEFYNLLFDRWEGQLLTSEEKHQFRSFYGGQLVQQVTSKECEHISERLEPFSAIQCDIKGKNSLEESLQAYVDGEIMEGDNKYKCSTCDRHVDAVKRACLKDVPDNLIFHLKRFDFNLRTLQRSKINDYFSFPSKVDMRPYTIEHLSNPAEDMSEDIFELVGVLVHSGTAESGHYYSYIRERPSRSDAPVWVEFNDDAVATWDPAMLESSCFGGPDYRSQFDNGNVIYDKTYSAYMLFYQRSSSLAKGQELLRRPGRTTPLRVELPSEIGRQCQLENEVLLRRHCLYDPYQMEFVKLAVQHMKTINKQQCTAGHDTESLAITMTLSYLDQVASRTKDAPDFMGLANYIDMMCQTCVHCSHAALEYLHRYSEATRMLIQRNTDAEIRQATVNLLLRILQVIKAETPLQYGLPPDDEDDEDEEDFDPYDTSIASVMNIIRVLWENFHVQLRSWNEVFDFMLQFVNMGRHEIAAFLSTQYLRFLLLVIYADTGLDLPPQFARLATTVSRRTPTRPPSYDRIIGLLDVLLAKMRFGLTERGEPVLLDHPETRVSQAGDDNRFLLTKPEARILHSEWTRGQSNIFVDKLIGINQNIPSTHRIIGTLITESRSMEDRIFRTLRNGITGQIAQHNVAAFLRVGALVFCRTAKDMNLVNGLISHVCQQCMALQNAEGKAFLDFQRDVFDAEKTGSGQTAADSMMTGLDNIPEWAPGLLGYFDSVVTGDVEAFLHSKVFRFTGASGFGDSETAKQRTAKMNHAGKMLGIKCLGYLQDNYVSRHIDVSTRLVAPLERVIKECRKYFNLEEPAEDELTAEFMRLNQSKLES</sequence>
<organism evidence="3 4">
    <name type="scientific">Podospora didyma</name>
    <dbReference type="NCBI Taxonomy" id="330526"/>
    <lineage>
        <taxon>Eukaryota</taxon>
        <taxon>Fungi</taxon>
        <taxon>Dikarya</taxon>
        <taxon>Ascomycota</taxon>
        <taxon>Pezizomycotina</taxon>
        <taxon>Sordariomycetes</taxon>
        <taxon>Sordariomycetidae</taxon>
        <taxon>Sordariales</taxon>
        <taxon>Podosporaceae</taxon>
        <taxon>Podospora</taxon>
    </lineage>
</organism>
<dbReference type="InterPro" id="IPR050164">
    <property type="entry name" value="Peptidase_C19"/>
</dbReference>
<accession>A0AAE0N8W2</accession>
<evidence type="ECO:0000256" key="1">
    <source>
        <dbReference type="SAM" id="MobiDB-lite"/>
    </source>
</evidence>
<feature type="compositionally biased region" description="Low complexity" evidence="1">
    <location>
        <begin position="84"/>
        <end position="99"/>
    </location>
</feature>
<keyword evidence="4" id="KW-1185">Reference proteome</keyword>
<dbReference type="InterPro" id="IPR038765">
    <property type="entry name" value="Papain-like_cys_pep_sf"/>
</dbReference>
<dbReference type="CDD" id="cd02659">
    <property type="entry name" value="peptidase_C19C"/>
    <property type="match status" value="1"/>
</dbReference>
<feature type="region of interest" description="Disordered" evidence="1">
    <location>
        <begin position="1"/>
        <end position="186"/>
    </location>
</feature>
<dbReference type="InterPro" id="IPR001394">
    <property type="entry name" value="Peptidase_C19_UCH"/>
</dbReference>
<dbReference type="PROSITE" id="PS00973">
    <property type="entry name" value="USP_2"/>
    <property type="match status" value="1"/>
</dbReference>
<comment type="caution">
    <text evidence="3">The sequence shown here is derived from an EMBL/GenBank/DDBJ whole genome shotgun (WGS) entry which is preliminary data.</text>
</comment>
<dbReference type="PROSITE" id="PS50235">
    <property type="entry name" value="USP_3"/>
    <property type="match status" value="1"/>
</dbReference>
<dbReference type="FunFam" id="3.90.70.10:FF:000136">
    <property type="entry name" value="Ubiquitin C-terminal hydrolase, putative"/>
    <property type="match status" value="1"/>
</dbReference>
<dbReference type="Pfam" id="PF00443">
    <property type="entry name" value="UCH"/>
    <property type="match status" value="1"/>
</dbReference>